<dbReference type="Proteomes" id="UP000662703">
    <property type="component" value="Unassembled WGS sequence"/>
</dbReference>
<feature type="region of interest" description="Disordered" evidence="7">
    <location>
        <begin position="439"/>
        <end position="471"/>
    </location>
</feature>
<comment type="catalytic activity">
    <reaction evidence="6">
        <text>putrescine(in) + L-ornithine(out) = putrescine(out) + L-ornithine(in)</text>
        <dbReference type="Rhea" id="RHEA:28827"/>
        <dbReference type="ChEBI" id="CHEBI:46911"/>
        <dbReference type="ChEBI" id="CHEBI:326268"/>
    </reaction>
</comment>
<evidence type="ECO:0000256" key="2">
    <source>
        <dbReference type="ARBA" id="ARBA00022475"/>
    </source>
</evidence>
<feature type="transmembrane region" description="Helical" evidence="6">
    <location>
        <begin position="192"/>
        <end position="211"/>
    </location>
</feature>
<evidence type="ECO:0000256" key="7">
    <source>
        <dbReference type="SAM" id="MobiDB-lite"/>
    </source>
</evidence>
<keyword evidence="3 6" id="KW-0812">Transmembrane</keyword>
<evidence type="ECO:0000256" key="1">
    <source>
        <dbReference type="ARBA" id="ARBA00004651"/>
    </source>
</evidence>
<keyword evidence="6" id="KW-0769">Symport</keyword>
<feature type="transmembrane region" description="Helical" evidence="6">
    <location>
        <begin position="122"/>
        <end position="140"/>
    </location>
</feature>
<keyword evidence="9" id="KW-1185">Reference proteome</keyword>
<dbReference type="InterPro" id="IPR002293">
    <property type="entry name" value="AA/rel_permease1"/>
</dbReference>
<comment type="function">
    <text evidence="6">Catalyzes both the uptake and excretion of putrescine. The uptake of putrescine is dependent on the membrane potential and the excretion involves putrescine-ornithine antiporter activity.</text>
</comment>
<feature type="transmembrane region" description="Helical" evidence="6">
    <location>
        <begin position="352"/>
        <end position="371"/>
    </location>
</feature>
<dbReference type="HAMAP" id="MF_02073">
    <property type="entry name" value="Putrescine_transp"/>
    <property type="match status" value="1"/>
</dbReference>
<dbReference type="Pfam" id="PF13520">
    <property type="entry name" value="AA_permease_2"/>
    <property type="match status" value="1"/>
</dbReference>
<evidence type="ECO:0000256" key="6">
    <source>
        <dbReference type="HAMAP-Rule" id="MF_02073"/>
    </source>
</evidence>
<feature type="transmembrane region" description="Helical" evidence="6">
    <location>
        <begin position="42"/>
        <end position="60"/>
    </location>
</feature>
<organism evidence="8 9">
    <name type="scientific">Alloalcanivorax profundimaris</name>
    <dbReference type="NCBI Taxonomy" id="2735259"/>
    <lineage>
        <taxon>Bacteria</taxon>
        <taxon>Pseudomonadati</taxon>
        <taxon>Pseudomonadota</taxon>
        <taxon>Gammaproteobacteria</taxon>
        <taxon>Oceanospirillales</taxon>
        <taxon>Alcanivoracaceae</taxon>
        <taxon>Alloalcanivorax</taxon>
    </lineage>
</organism>
<sequence>MAHKQENRMGLVSLTMITVVNMMGSGIILLPANLAQVGNISVLSWVVTAIGAMVLAYAFARAGTYSNHQGGMGGYAEYAHGRSGNFMTNYTYFVSLVIANVAIAVTTVGYGASFLGMELSPVMTGVLTIGCLWLASVLNFGGPRITGKIGGFTVWGVIIPVAGIAVLGWFWFDPQRYVDAWNPKGMPTFQALSASISITLWAFLGLESASANGDAVDNPKRNVPLAVLIATGITALLYIASTSVIAGIVPREQLAGSNAPFGLVFAQIMDPTVGKIVIGLMVISCFGSLLGWQFTIAEVARSSAVTGYFLPFFAKVTGAGAPIVGICVITFAQTLLSLMTISPTLNQQFTSLVNLAVMTNLIPYILSMSALSSLQRTEKVPAASARTANVVAFIAGLYSLYALYATGTQAMMYGGLVTFAGWMLYSLVAARLDHRPVRQPGTGETAVESDHKGALSAVAAATERENQRDTP</sequence>
<dbReference type="PIRSF" id="PIRSF006060">
    <property type="entry name" value="AA_transporter"/>
    <property type="match status" value="1"/>
</dbReference>
<comment type="subcellular location">
    <subcellularLocation>
        <location evidence="6">Cell inner membrane</location>
        <topology evidence="6">Multi-pass membrane protein</topology>
    </subcellularLocation>
    <subcellularLocation>
        <location evidence="1">Cell membrane</location>
        <topology evidence="1">Multi-pass membrane protein</topology>
    </subcellularLocation>
</comment>
<keyword evidence="5 6" id="KW-0472">Membrane</keyword>
<feature type="compositionally biased region" description="Basic and acidic residues" evidence="7">
    <location>
        <begin position="462"/>
        <end position="471"/>
    </location>
</feature>
<name>A0ABS0ARZ6_9GAMM</name>
<gene>
    <name evidence="6 8" type="primary">potE</name>
    <name evidence="8" type="ORF">Y5W_02003</name>
</gene>
<protein>
    <recommendedName>
        <fullName evidence="6">Putrescine transporter PotE</fullName>
    </recommendedName>
    <alternativeName>
        <fullName evidence="6">Putrescine-proton symporter / putrescine-ornithine antiporter</fullName>
    </alternativeName>
</protein>
<dbReference type="RefSeq" id="WP_194865122.1">
    <property type="nucleotide sequence ID" value="NZ_ARXX01000027.1"/>
</dbReference>
<keyword evidence="4 6" id="KW-1133">Transmembrane helix</keyword>
<reference evidence="8 9" key="1">
    <citation type="submission" date="2012-09" db="EMBL/GenBank/DDBJ databases">
        <title>Genome Sequence of alkane-degrading Bacterium Alcanivorax sp. 521-1.</title>
        <authorList>
            <person name="Lai Q."/>
            <person name="Shao Z."/>
        </authorList>
    </citation>
    <scope>NUCLEOTIDE SEQUENCE [LARGE SCALE GENOMIC DNA]</scope>
    <source>
        <strain evidence="8 9">521-1</strain>
    </source>
</reference>
<keyword evidence="6" id="KW-0029">Amino-acid transport</keyword>
<feature type="transmembrane region" description="Helical" evidence="6">
    <location>
        <begin position="90"/>
        <end position="110"/>
    </location>
</feature>
<evidence type="ECO:0000313" key="8">
    <source>
        <dbReference type="EMBL" id="MBF5056709.1"/>
    </source>
</evidence>
<feature type="transmembrane region" description="Helical" evidence="6">
    <location>
        <begin position="223"/>
        <end position="249"/>
    </location>
</feature>
<dbReference type="PANTHER" id="PTHR42770:SF6">
    <property type="entry name" value="PUTRESCINE TRANSPORTER POTE"/>
    <property type="match status" value="1"/>
</dbReference>
<dbReference type="EMBL" id="ARXX01000027">
    <property type="protein sequence ID" value="MBF5056709.1"/>
    <property type="molecule type" value="Genomic_DNA"/>
</dbReference>
<dbReference type="InterPro" id="IPR050367">
    <property type="entry name" value="APC_superfamily"/>
</dbReference>
<keyword evidence="2 6" id="KW-1003">Cell membrane</keyword>
<feature type="transmembrane region" description="Helical" evidence="6">
    <location>
        <begin position="276"/>
        <end position="296"/>
    </location>
</feature>
<feature type="transmembrane region" description="Helical" evidence="6">
    <location>
        <begin position="152"/>
        <end position="172"/>
    </location>
</feature>
<evidence type="ECO:0000256" key="3">
    <source>
        <dbReference type="ARBA" id="ARBA00022692"/>
    </source>
</evidence>
<comment type="caution">
    <text evidence="8">The sequence shown here is derived from an EMBL/GenBank/DDBJ whole genome shotgun (WGS) entry which is preliminary data.</text>
</comment>
<keyword evidence="6" id="KW-0997">Cell inner membrane</keyword>
<proteinExistence type="inferred from homology"/>
<feature type="transmembrane region" description="Helical" evidence="6">
    <location>
        <begin position="383"/>
        <end position="404"/>
    </location>
</feature>
<feature type="transmembrane region" description="Helical" evidence="6">
    <location>
        <begin position="410"/>
        <end position="430"/>
    </location>
</feature>
<keyword evidence="6" id="KW-0813">Transport</keyword>
<evidence type="ECO:0000313" key="9">
    <source>
        <dbReference type="Proteomes" id="UP000662703"/>
    </source>
</evidence>
<comment type="similarity">
    <text evidence="6">Belongs to the amino acid-polyamine-organocation (APC) superfamily. Basic amino acid/polyamine antiporter (APA) (TC 2.A.3.2) family.</text>
</comment>
<feature type="transmembrane region" description="Helical" evidence="6">
    <location>
        <begin position="308"/>
        <end position="332"/>
    </location>
</feature>
<feature type="transmembrane region" description="Helical" evidence="6">
    <location>
        <begin position="12"/>
        <end position="30"/>
    </location>
</feature>
<accession>A0ABS0ARZ6</accession>
<dbReference type="NCBIfam" id="TIGR04299">
    <property type="entry name" value="antiport_PotE"/>
    <property type="match status" value="1"/>
</dbReference>
<dbReference type="Gene3D" id="1.20.1740.10">
    <property type="entry name" value="Amino acid/polyamine transporter I"/>
    <property type="match status" value="1"/>
</dbReference>
<dbReference type="NCBIfam" id="NF007938">
    <property type="entry name" value="PRK10655.1"/>
    <property type="match status" value="1"/>
</dbReference>
<evidence type="ECO:0000256" key="4">
    <source>
        <dbReference type="ARBA" id="ARBA00022989"/>
    </source>
</evidence>
<comment type="catalytic activity">
    <reaction evidence="6">
        <text>putrescine(in) + H(+)(in) = putrescine(out) + H(+)(out)</text>
        <dbReference type="Rhea" id="RHEA:28891"/>
        <dbReference type="ChEBI" id="CHEBI:15378"/>
        <dbReference type="ChEBI" id="CHEBI:326268"/>
    </reaction>
</comment>
<dbReference type="InterPro" id="IPR027566">
    <property type="entry name" value="Symport/antiport_PotE"/>
</dbReference>
<dbReference type="PANTHER" id="PTHR42770">
    <property type="entry name" value="AMINO ACID TRANSPORTER-RELATED"/>
    <property type="match status" value="1"/>
</dbReference>
<evidence type="ECO:0000256" key="5">
    <source>
        <dbReference type="ARBA" id="ARBA00023136"/>
    </source>
</evidence>
<keyword evidence="6" id="KW-0050">Antiport</keyword>